<gene>
    <name evidence="1" type="ORF">SAMN04487969_10299</name>
</gene>
<evidence type="ECO:0000313" key="1">
    <source>
        <dbReference type="EMBL" id="SFE35493.1"/>
    </source>
</evidence>
<proteinExistence type="predicted"/>
<dbReference type="AlphaFoldDB" id="A0A1I1ZXT4"/>
<protein>
    <submittedName>
        <fullName evidence="1">Uncharacterized protein</fullName>
    </submittedName>
</protein>
<dbReference type="Proteomes" id="UP000183410">
    <property type="component" value="Unassembled WGS sequence"/>
</dbReference>
<accession>A0A1I1ZXT4</accession>
<organism evidence="1 2">
    <name type="scientific">Paenibacillus algorifonticola</name>
    <dbReference type="NCBI Taxonomy" id="684063"/>
    <lineage>
        <taxon>Bacteria</taxon>
        <taxon>Bacillati</taxon>
        <taxon>Bacillota</taxon>
        <taxon>Bacilli</taxon>
        <taxon>Bacillales</taxon>
        <taxon>Paenibacillaceae</taxon>
        <taxon>Paenibacillus</taxon>
    </lineage>
</organism>
<keyword evidence="2" id="KW-1185">Reference proteome</keyword>
<name>A0A1I1ZXT4_9BACL</name>
<reference evidence="2" key="1">
    <citation type="submission" date="2016-10" db="EMBL/GenBank/DDBJ databases">
        <authorList>
            <person name="Varghese N."/>
            <person name="Submissions S."/>
        </authorList>
    </citation>
    <scope>NUCLEOTIDE SEQUENCE [LARGE SCALE GENOMIC DNA]</scope>
    <source>
        <strain evidence="2">CGMCC 1.10223</strain>
    </source>
</reference>
<evidence type="ECO:0000313" key="2">
    <source>
        <dbReference type="Proteomes" id="UP000183410"/>
    </source>
</evidence>
<dbReference type="EMBL" id="FONN01000002">
    <property type="protein sequence ID" value="SFE35493.1"/>
    <property type="molecule type" value="Genomic_DNA"/>
</dbReference>
<sequence>MIVAFLVGGSSPFGPLKVQNPAYGKLSATNLNEQFIICDYRDDSGRSFGS</sequence>